<dbReference type="OrthoDB" id="2766701at2759"/>
<gene>
    <name evidence="1" type="ORF">GSI_02737</name>
</gene>
<proteinExistence type="predicted"/>
<reference evidence="1 2" key="1">
    <citation type="journal article" date="2015" name="Sci. Rep.">
        <title>Chromosome-level genome map provides insights into diverse defense mechanisms in the medicinal fungus Ganoderma sinense.</title>
        <authorList>
            <person name="Zhu Y."/>
            <person name="Xu J."/>
            <person name="Sun C."/>
            <person name="Zhou S."/>
            <person name="Xu H."/>
            <person name="Nelson D.R."/>
            <person name="Qian J."/>
            <person name="Song J."/>
            <person name="Luo H."/>
            <person name="Xiang L."/>
            <person name="Li Y."/>
            <person name="Xu Z."/>
            <person name="Ji A."/>
            <person name="Wang L."/>
            <person name="Lu S."/>
            <person name="Hayward A."/>
            <person name="Sun W."/>
            <person name="Li X."/>
            <person name="Schwartz D.C."/>
            <person name="Wang Y."/>
            <person name="Chen S."/>
        </authorList>
    </citation>
    <scope>NUCLEOTIDE SEQUENCE [LARGE SCALE GENOMIC DNA]</scope>
    <source>
        <strain evidence="1 2">ZZ0214-1</strain>
    </source>
</reference>
<name>A0A2G8SMG9_9APHY</name>
<keyword evidence="2" id="KW-1185">Reference proteome</keyword>
<protein>
    <submittedName>
        <fullName evidence="1">Uncharacterized protein</fullName>
    </submittedName>
</protein>
<comment type="caution">
    <text evidence="1">The sequence shown here is derived from an EMBL/GenBank/DDBJ whole genome shotgun (WGS) entry which is preliminary data.</text>
</comment>
<organism evidence="1 2">
    <name type="scientific">Ganoderma sinense ZZ0214-1</name>
    <dbReference type="NCBI Taxonomy" id="1077348"/>
    <lineage>
        <taxon>Eukaryota</taxon>
        <taxon>Fungi</taxon>
        <taxon>Dikarya</taxon>
        <taxon>Basidiomycota</taxon>
        <taxon>Agaricomycotina</taxon>
        <taxon>Agaricomycetes</taxon>
        <taxon>Polyporales</taxon>
        <taxon>Polyporaceae</taxon>
        <taxon>Ganoderma</taxon>
    </lineage>
</organism>
<dbReference type="Proteomes" id="UP000230002">
    <property type="component" value="Unassembled WGS sequence"/>
</dbReference>
<evidence type="ECO:0000313" key="2">
    <source>
        <dbReference type="Proteomes" id="UP000230002"/>
    </source>
</evidence>
<accession>A0A2G8SMG9</accession>
<dbReference type="EMBL" id="AYKW01000004">
    <property type="protein sequence ID" value="PIL34950.1"/>
    <property type="molecule type" value="Genomic_DNA"/>
</dbReference>
<sequence>MEPSTGVIEYHSLDVWNWMTGQFIKRIEPPRSSLMNFVPFDGIYVLVITRHSTLCIHIYSLAPAAPNHAVCALEFPDDIARKFPFSCQISTGEHPASSRGHFRADSSLSMVSITVYTEDYIQYEYASIFLIPHATILAHIQEAESYQLHGLGDDPIEPRETAIRVPWAYWGPGGCLRLRLQELPCRSSYMSLLPSGSRAPVVPFRASNFWETIDSFFVFDVNPLAARHAKQLLRERRRDQAQSDLEGTTIVEDVEAALPGVVDPECSAIPYVVYRFKIPACSTHLGSTERTIRAVEMGMTGFTVQFDGVSFEESLQTWTV</sequence>
<evidence type="ECO:0000313" key="1">
    <source>
        <dbReference type="EMBL" id="PIL34950.1"/>
    </source>
</evidence>
<dbReference type="AlphaFoldDB" id="A0A2G8SMG9"/>